<organism evidence="1 2">
    <name type="scientific">Mycolicibacterium phocaicum</name>
    <dbReference type="NCBI Taxonomy" id="319706"/>
    <lineage>
        <taxon>Bacteria</taxon>
        <taxon>Bacillati</taxon>
        <taxon>Actinomycetota</taxon>
        <taxon>Actinomycetes</taxon>
        <taxon>Mycobacteriales</taxon>
        <taxon>Mycobacteriaceae</taxon>
        <taxon>Mycolicibacterium</taxon>
    </lineage>
</organism>
<evidence type="ECO:0000313" key="1">
    <source>
        <dbReference type="EMBL" id="TLH81074.1"/>
    </source>
</evidence>
<dbReference type="Pfam" id="PF00550">
    <property type="entry name" value="PP-binding"/>
    <property type="match status" value="1"/>
</dbReference>
<dbReference type="PROSITE" id="PS50075">
    <property type="entry name" value="CARRIER"/>
    <property type="match status" value="1"/>
</dbReference>
<dbReference type="SUPFAM" id="SSF47336">
    <property type="entry name" value="ACP-like"/>
    <property type="match status" value="1"/>
</dbReference>
<comment type="caution">
    <text evidence="1">The sequence shown here is derived from an EMBL/GenBank/DDBJ whole genome shotgun (WGS) entry which is preliminary data.</text>
</comment>
<dbReference type="AlphaFoldDB" id="A0A7I7ZQ52"/>
<protein>
    <submittedName>
        <fullName evidence="1">Uncharacterized protein</fullName>
    </submittedName>
</protein>
<dbReference type="InterPro" id="IPR036736">
    <property type="entry name" value="ACP-like_sf"/>
</dbReference>
<dbReference type="EMBL" id="POTM01000003">
    <property type="protein sequence ID" value="TLH81074.1"/>
    <property type="molecule type" value="Genomic_DNA"/>
</dbReference>
<gene>
    <name evidence="1" type="ORF">C1S79_01340</name>
</gene>
<dbReference type="RefSeq" id="WP_138247677.1">
    <property type="nucleotide sequence ID" value="NZ_AP022616.1"/>
</dbReference>
<name>A0A7I7ZQ52_9MYCO</name>
<dbReference type="Gene3D" id="1.10.1200.10">
    <property type="entry name" value="ACP-like"/>
    <property type="match status" value="1"/>
</dbReference>
<accession>A0A7I7ZQ52</accession>
<dbReference type="Proteomes" id="UP000309984">
    <property type="component" value="Unassembled WGS sequence"/>
</dbReference>
<evidence type="ECO:0000313" key="2">
    <source>
        <dbReference type="Proteomes" id="UP000309984"/>
    </source>
</evidence>
<keyword evidence="2" id="KW-1185">Reference proteome</keyword>
<reference evidence="1 2" key="1">
    <citation type="submission" date="2018-01" db="EMBL/GenBank/DDBJ databases">
        <title>Comparative genomics of Mycobacterium mucogenicum and Mycobacterium neoaurum clade members emphasizing tRNA and non-coding RNA.</title>
        <authorList>
            <person name="Behra P.R.K."/>
            <person name="Pettersson B.M.F."/>
            <person name="Das S."/>
            <person name="Dasgupta S."/>
            <person name="Kirsebom L.A."/>
        </authorList>
    </citation>
    <scope>NUCLEOTIDE SEQUENCE [LARGE SCALE GENOMIC DNA]</scope>
    <source>
        <strain evidence="1 2">DSM 45104</strain>
    </source>
</reference>
<dbReference type="InterPro" id="IPR009081">
    <property type="entry name" value="PP-bd_ACP"/>
</dbReference>
<proteinExistence type="predicted"/>
<sequence>MNADELLAALNLPPRSDTNLPFDELGVDSWNLVELRATLETRHGIRLSDEDWLEIESPGDVLRLLR</sequence>